<gene>
    <name evidence="1" type="ORF">ACFQL7_26370</name>
</gene>
<dbReference type="GeneID" id="76202800"/>
<dbReference type="RefSeq" id="WP_248910405.1">
    <property type="nucleotide sequence ID" value="NZ_CP109982.1"/>
</dbReference>
<dbReference type="Proteomes" id="UP001596417">
    <property type="component" value="Unassembled WGS sequence"/>
</dbReference>
<comment type="caution">
    <text evidence="1">The sequence shown here is derived from an EMBL/GenBank/DDBJ whole genome shotgun (WGS) entry which is preliminary data.</text>
</comment>
<protein>
    <recommendedName>
        <fullName evidence="3">Dipeptidylpeptidase IV N-terminal domain-containing protein</fullName>
    </recommendedName>
</protein>
<dbReference type="AlphaFoldDB" id="A0ABD5YUG9"/>
<organism evidence="1 2">
    <name type="scientific">Halocatena marina</name>
    <dbReference type="NCBI Taxonomy" id="2934937"/>
    <lineage>
        <taxon>Archaea</taxon>
        <taxon>Methanobacteriati</taxon>
        <taxon>Methanobacteriota</taxon>
        <taxon>Stenosarchaea group</taxon>
        <taxon>Halobacteria</taxon>
        <taxon>Halobacteriales</taxon>
        <taxon>Natronomonadaceae</taxon>
        <taxon>Halocatena</taxon>
    </lineage>
</organism>
<accession>A0ABD5YUG9</accession>
<reference evidence="1 2" key="1">
    <citation type="journal article" date="2019" name="Int. J. Syst. Evol. Microbiol.">
        <title>The Global Catalogue of Microorganisms (GCM) 10K type strain sequencing project: providing services to taxonomists for standard genome sequencing and annotation.</title>
        <authorList>
            <consortium name="The Broad Institute Genomics Platform"/>
            <consortium name="The Broad Institute Genome Sequencing Center for Infectious Disease"/>
            <person name="Wu L."/>
            <person name="Ma J."/>
        </authorList>
    </citation>
    <scope>NUCLEOTIDE SEQUENCE [LARGE SCALE GENOMIC DNA]</scope>
    <source>
        <strain evidence="1 2">RDMS1</strain>
    </source>
</reference>
<dbReference type="EMBL" id="JBHTAX010000006">
    <property type="protein sequence ID" value="MFC7192966.1"/>
    <property type="molecule type" value="Genomic_DNA"/>
</dbReference>
<evidence type="ECO:0000313" key="1">
    <source>
        <dbReference type="EMBL" id="MFC7192966.1"/>
    </source>
</evidence>
<evidence type="ECO:0000313" key="2">
    <source>
        <dbReference type="Proteomes" id="UP001596417"/>
    </source>
</evidence>
<proteinExistence type="predicted"/>
<name>A0ABD5YUG9_9EURY</name>
<keyword evidence="2" id="KW-1185">Reference proteome</keyword>
<sequence length="91" mass="10765">MWSPDADRLLFHLRYWPETGDWTRWVSNLISVRADGADIQLVPSESWQRGGHYHRWAPDEKRVTRNLSPAEGEPIRFVSFRPDGNDRRIAY</sequence>
<evidence type="ECO:0008006" key="3">
    <source>
        <dbReference type="Google" id="ProtNLM"/>
    </source>
</evidence>